<keyword evidence="3" id="KW-1185">Reference proteome</keyword>
<gene>
    <name evidence="2" type="ORF">Hypma_003466</name>
</gene>
<evidence type="ECO:0000313" key="3">
    <source>
        <dbReference type="Proteomes" id="UP000076154"/>
    </source>
</evidence>
<protein>
    <submittedName>
        <fullName evidence="2">Uncharacterized protein</fullName>
    </submittedName>
</protein>
<dbReference type="OrthoDB" id="3200967at2759"/>
<comment type="caution">
    <text evidence="2">The sequence shown here is derived from an EMBL/GenBank/DDBJ whole genome shotgun (WGS) entry which is preliminary data.</text>
</comment>
<dbReference type="Proteomes" id="UP000076154">
    <property type="component" value="Unassembled WGS sequence"/>
</dbReference>
<dbReference type="EMBL" id="LUEZ02000136">
    <property type="protein sequence ID" value="RDB16025.1"/>
    <property type="molecule type" value="Genomic_DNA"/>
</dbReference>
<feature type="region of interest" description="Disordered" evidence="1">
    <location>
        <begin position="16"/>
        <end position="78"/>
    </location>
</feature>
<organism evidence="2 3">
    <name type="scientific">Hypsizygus marmoreus</name>
    <name type="common">White beech mushroom</name>
    <name type="synonym">Agaricus marmoreus</name>
    <dbReference type="NCBI Taxonomy" id="39966"/>
    <lineage>
        <taxon>Eukaryota</taxon>
        <taxon>Fungi</taxon>
        <taxon>Dikarya</taxon>
        <taxon>Basidiomycota</taxon>
        <taxon>Agaricomycotina</taxon>
        <taxon>Agaricomycetes</taxon>
        <taxon>Agaricomycetidae</taxon>
        <taxon>Agaricales</taxon>
        <taxon>Tricholomatineae</taxon>
        <taxon>Lyophyllaceae</taxon>
        <taxon>Hypsizygus</taxon>
    </lineage>
</organism>
<sequence length="165" mass="18332">METLPLVCETFRWPARGHVAGQSPPSTALLLSPETTTSSSKLVSMRPRIPKKELSRGPPTPRSYTPSPGPKHGRTTSKLRVPPLIFLAHGNTLVQNHYLPRLPGQVGFAGDRPQDGLKRCAPLPDCHQNEENDGLTEDLENPFILHQEPDDPVMDLSQVSRHRRK</sequence>
<dbReference type="AlphaFoldDB" id="A0A369J6J3"/>
<feature type="compositionally biased region" description="Low complexity" evidence="1">
    <location>
        <begin position="23"/>
        <end position="40"/>
    </location>
</feature>
<proteinExistence type="predicted"/>
<name>A0A369J6J3_HYPMA</name>
<feature type="region of interest" description="Disordered" evidence="1">
    <location>
        <begin position="146"/>
        <end position="165"/>
    </location>
</feature>
<dbReference type="InParanoid" id="A0A369J6J3"/>
<accession>A0A369J6J3</accession>
<evidence type="ECO:0000256" key="1">
    <source>
        <dbReference type="SAM" id="MobiDB-lite"/>
    </source>
</evidence>
<reference evidence="2" key="1">
    <citation type="submission" date="2018-04" db="EMBL/GenBank/DDBJ databases">
        <title>Whole genome sequencing of Hypsizygus marmoreus.</title>
        <authorList>
            <person name="Choi I.-G."/>
            <person name="Min B."/>
            <person name="Kim J.-G."/>
            <person name="Kim S."/>
            <person name="Oh Y.-L."/>
            <person name="Kong W.-S."/>
            <person name="Park H."/>
            <person name="Jeong J."/>
            <person name="Song E.-S."/>
        </authorList>
    </citation>
    <scope>NUCLEOTIDE SEQUENCE [LARGE SCALE GENOMIC DNA]</scope>
    <source>
        <strain evidence="2">51987-8</strain>
    </source>
</reference>
<evidence type="ECO:0000313" key="2">
    <source>
        <dbReference type="EMBL" id="RDB16025.1"/>
    </source>
</evidence>